<dbReference type="Proteomes" id="UP000762676">
    <property type="component" value="Unassembled WGS sequence"/>
</dbReference>
<protein>
    <recommendedName>
        <fullName evidence="4">Secreted protein</fullName>
    </recommendedName>
</protein>
<proteinExistence type="predicted"/>
<reference evidence="2 3" key="1">
    <citation type="journal article" date="2021" name="Elife">
        <title>Chloroplast acquisition without the gene transfer in kleptoplastic sea slugs, Plakobranchus ocellatus.</title>
        <authorList>
            <person name="Maeda T."/>
            <person name="Takahashi S."/>
            <person name="Yoshida T."/>
            <person name="Shimamura S."/>
            <person name="Takaki Y."/>
            <person name="Nagai Y."/>
            <person name="Toyoda A."/>
            <person name="Suzuki Y."/>
            <person name="Arimoto A."/>
            <person name="Ishii H."/>
            <person name="Satoh N."/>
            <person name="Nishiyama T."/>
            <person name="Hasebe M."/>
            <person name="Maruyama T."/>
            <person name="Minagawa J."/>
            <person name="Obokata J."/>
            <person name="Shigenobu S."/>
        </authorList>
    </citation>
    <scope>NUCLEOTIDE SEQUENCE [LARGE SCALE GENOMIC DNA]</scope>
</reference>
<evidence type="ECO:0000313" key="2">
    <source>
        <dbReference type="EMBL" id="GFR79841.1"/>
    </source>
</evidence>
<keyword evidence="3" id="KW-1185">Reference proteome</keyword>
<sequence>MWVTADATAAMALISCLSFISLRPRVGLRTVASTSGGSNSRLSTAVVVAAVIYSRDANELLPSCVVFRARAMTVLFPGMMDATACRDKKTYCYPKVLIRPTLCTSWSTTRRELDGRKIGRGEKRGEGGSTTTI</sequence>
<dbReference type="AlphaFoldDB" id="A0AAV4G3P8"/>
<comment type="caution">
    <text evidence="2">The sequence shown here is derived from an EMBL/GenBank/DDBJ whole genome shotgun (WGS) entry which is preliminary data.</text>
</comment>
<feature type="region of interest" description="Disordered" evidence="1">
    <location>
        <begin position="114"/>
        <end position="133"/>
    </location>
</feature>
<name>A0AAV4G3P8_9GAST</name>
<evidence type="ECO:0000313" key="3">
    <source>
        <dbReference type="Proteomes" id="UP000762676"/>
    </source>
</evidence>
<feature type="compositionally biased region" description="Basic and acidic residues" evidence="1">
    <location>
        <begin position="114"/>
        <end position="126"/>
    </location>
</feature>
<evidence type="ECO:0008006" key="4">
    <source>
        <dbReference type="Google" id="ProtNLM"/>
    </source>
</evidence>
<gene>
    <name evidence="2" type="ORF">ElyMa_005885700</name>
</gene>
<accession>A0AAV4G3P8</accession>
<evidence type="ECO:0000256" key="1">
    <source>
        <dbReference type="SAM" id="MobiDB-lite"/>
    </source>
</evidence>
<organism evidence="2 3">
    <name type="scientific">Elysia marginata</name>
    <dbReference type="NCBI Taxonomy" id="1093978"/>
    <lineage>
        <taxon>Eukaryota</taxon>
        <taxon>Metazoa</taxon>
        <taxon>Spiralia</taxon>
        <taxon>Lophotrochozoa</taxon>
        <taxon>Mollusca</taxon>
        <taxon>Gastropoda</taxon>
        <taxon>Heterobranchia</taxon>
        <taxon>Euthyneura</taxon>
        <taxon>Panpulmonata</taxon>
        <taxon>Sacoglossa</taxon>
        <taxon>Placobranchoidea</taxon>
        <taxon>Plakobranchidae</taxon>
        <taxon>Elysia</taxon>
    </lineage>
</organism>
<dbReference type="EMBL" id="BMAT01011818">
    <property type="protein sequence ID" value="GFR79841.1"/>
    <property type="molecule type" value="Genomic_DNA"/>
</dbReference>